<dbReference type="SUPFAM" id="SSF46785">
    <property type="entry name" value="Winged helix' DNA-binding domain"/>
    <property type="match status" value="1"/>
</dbReference>
<feature type="domain" description="Transcription regulator PadR N-terminal" evidence="1">
    <location>
        <begin position="13"/>
        <end position="86"/>
    </location>
</feature>
<protein>
    <recommendedName>
        <fullName evidence="5">PadR family transcriptional regulator</fullName>
    </recommendedName>
</protein>
<dbReference type="PANTHER" id="PTHR43252">
    <property type="entry name" value="TRANSCRIPTIONAL REGULATOR YQJI"/>
    <property type="match status" value="1"/>
</dbReference>
<dbReference type="AlphaFoldDB" id="A0A917NQY3"/>
<keyword evidence="4" id="KW-1185">Reference proteome</keyword>
<evidence type="ECO:0000313" key="4">
    <source>
        <dbReference type="Proteomes" id="UP000657574"/>
    </source>
</evidence>
<dbReference type="InterPro" id="IPR018309">
    <property type="entry name" value="Tscrpt_reg_PadR_C"/>
</dbReference>
<feature type="domain" description="Transcription regulator PadR C-terminal" evidence="2">
    <location>
        <begin position="119"/>
        <end position="167"/>
    </location>
</feature>
<dbReference type="PANTHER" id="PTHR43252:SF2">
    <property type="entry name" value="TRANSCRIPTION REGULATOR, PADR-LIKE FAMILY"/>
    <property type="match status" value="1"/>
</dbReference>
<evidence type="ECO:0000259" key="1">
    <source>
        <dbReference type="Pfam" id="PF03551"/>
    </source>
</evidence>
<gene>
    <name evidence="3" type="ORF">GCM10010121_033630</name>
</gene>
<reference evidence="3" key="2">
    <citation type="submission" date="2020-09" db="EMBL/GenBank/DDBJ databases">
        <authorList>
            <person name="Sun Q."/>
            <person name="Ohkuma M."/>
        </authorList>
    </citation>
    <scope>NUCLEOTIDE SEQUENCE</scope>
    <source>
        <strain evidence="3">JCM 3086</strain>
    </source>
</reference>
<organism evidence="3 4">
    <name type="scientific">Streptomyces brasiliensis</name>
    <dbReference type="NCBI Taxonomy" id="1954"/>
    <lineage>
        <taxon>Bacteria</taxon>
        <taxon>Bacillati</taxon>
        <taxon>Actinomycetota</taxon>
        <taxon>Actinomycetes</taxon>
        <taxon>Kitasatosporales</taxon>
        <taxon>Streptomycetaceae</taxon>
        <taxon>Streptomyces</taxon>
    </lineage>
</organism>
<dbReference type="InterPro" id="IPR036388">
    <property type="entry name" value="WH-like_DNA-bd_sf"/>
</dbReference>
<sequence>MPETRLTPTSYLVLGIIGQLGEASPYDVKVEAGRTVAPFWQVPHAQVYAQCDRLLAAGLLSEVRQSGGRGRRVMRLTDAGRKALREWLDDDTFVPVEARERGILKLWFGAEPGVVAPAQVREHRRTLNEYEALAEEVGGLLTTGQRQALEFGIRYERMMVGFWEWVEDGS</sequence>
<evidence type="ECO:0000313" key="3">
    <source>
        <dbReference type="EMBL" id="GGJ19966.1"/>
    </source>
</evidence>
<comment type="caution">
    <text evidence="3">The sequence shown here is derived from an EMBL/GenBank/DDBJ whole genome shotgun (WGS) entry which is preliminary data.</text>
</comment>
<dbReference type="Gene3D" id="1.10.10.10">
    <property type="entry name" value="Winged helix-like DNA-binding domain superfamily/Winged helix DNA-binding domain"/>
    <property type="match status" value="1"/>
</dbReference>
<dbReference type="InterPro" id="IPR005149">
    <property type="entry name" value="Tscrpt_reg_PadR_N"/>
</dbReference>
<reference evidence="3" key="1">
    <citation type="journal article" date="2014" name="Int. J. Syst. Evol. Microbiol.">
        <title>Complete genome sequence of Corynebacterium casei LMG S-19264T (=DSM 44701T), isolated from a smear-ripened cheese.</title>
        <authorList>
            <consortium name="US DOE Joint Genome Institute (JGI-PGF)"/>
            <person name="Walter F."/>
            <person name="Albersmeier A."/>
            <person name="Kalinowski J."/>
            <person name="Ruckert C."/>
        </authorList>
    </citation>
    <scope>NUCLEOTIDE SEQUENCE</scope>
    <source>
        <strain evidence="3">JCM 3086</strain>
    </source>
</reference>
<evidence type="ECO:0000259" key="2">
    <source>
        <dbReference type="Pfam" id="PF10400"/>
    </source>
</evidence>
<evidence type="ECO:0008006" key="5">
    <source>
        <dbReference type="Google" id="ProtNLM"/>
    </source>
</evidence>
<dbReference type="Proteomes" id="UP000657574">
    <property type="component" value="Unassembled WGS sequence"/>
</dbReference>
<dbReference type="InterPro" id="IPR036390">
    <property type="entry name" value="WH_DNA-bd_sf"/>
</dbReference>
<accession>A0A917NQY3</accession>
<name>A0A917NQY3_9ACTN</name>
<proteinExistence type="predicted"/>
<dbReference type="EMBL" id="BMQA01000009">
    <property type="protein sequence ID" value="GGJ19966.1"/>
    <property type="molecule type" value="Genomic_DNA"/>
</dbReference>
<dbReference type="Pfam" id="PF10400">
    <property type="entry name" value="Vir_act_alpha_C"/>
    <property type="match status" value="1"/>
</dbReference>
<dbReference type="Pfam" id="PF03551">
    <property type="entry name" value="PadR"/>
    <property type="match status" value="1"/>
</dbReference>
<dbReference type="RefSeq" id="WP_189311972.1">
    <property type="nucleotide sequence ID" value="NZ_BMQA01000009.1"/>
</dbReference>